<keyword evidence="7" id="KW-1185">Reference proteome</keyword>
<proteinExistence type="predicted"/>
<evidence type="ECO:0000256" key="2">
    <source>
        <dbReference type="ARBA" id="ARBA00022692"/>
    </source>
</evidence>
<evidence type="ECO:0000256" key="5">
    <source>
        <dbReference type="SAM" id="Phobius"/>
    </source>
</evidence>
<protein>
    <submittedName>
        <fullName evidence="6">DoxX family protein</fullName>
    </submittedName>
</protein>
<evidence type="ECO:0000313" key="7">
    <source>
        <dbReference type="Proteomes" id="UP000468735"/>
    </source>
</evidence>
<gene>
    <name evidence="6" type="ORF">F8566_09540</name>
</gene>
<organism evidence="6 7">
    <name type="scientific">Actinomadura rudentiformis</name>
    <dbReference type="NCBI Taxonomy" id="359158"/>
    <lineage>
        <taxon>Bacteria</taxon>
        <taxon>Bacillati</taxon>
        <taxon>Actinomycetota</taxon>
        <taxon>Actinomycetes</taxon>
        <taxon>Streptosporangiales</taxon>
        <taxon>Thermomonosporaceae</taxon>
        <taxon>Actinomadura</taxon>
    </lineage>
</organism>
<evidence type="ECO:0000256" key="3">
    <source>
        <dbReference type="ARBA" id="ARBA00022989"/>
    </source>
</evidence>
<comment type="subcellular location">
    <subcellularLocation>
        <location evidence="1">Membrane</location>
        <topology evidence="1">Multi-pass membrane protein</topology>
    </subcellularLocation>
</comment>
<sequence>MNLALWIVAGLLAALALFGGLTKAFMNKAKLDELGAKSGGGWTMHASAGFVRTLGALEISAAAGLILPAALDIAPVMVPVTAVCWILLMIGAMITHARYEQYRYVALNLVYLAMASFVAWGRFGPDSFTG</sequence>
<dbReference type="EMBL" id="WBMT01000004">
    <property type="protein sequence ID" value="KAB2350056.1"/>
    <property type="molecule type" value="Genomic_DNA"/>
</dbReference>
<evidence type="ECO:0000313" key="6">
    <source>
        <dbReference type="EMBL" id="KAB2350056.1"/>
    </source>
</evidence>
<keyword evidence="2 5" id="KW-0812">Transmembrane</keyword>
<comment type="caution">
    <text evidence="6">The sequence shown here is derived from an EMBL/GenBank/DDBJ whole genome shotgun (WGS) entry which is preliminary data.</text>
</comment>
<dbReference type="GO" id="GO:0016020">
    <property type="term" value="C:membrane"/>
    <property type="evidence" value="ECO:0007669"/>
    <property type="project" value="UniProtKB-SubCell"/>
</dbReference>
<feature type="transmembrane region" description="Helical" evidence="5">
    <location>
        <begin position="73"/>
        <end position="92"/>
    </location>
</feature>
<keyword evidence="3 5" id="KW-1133">Transmembrane helix</keyword>
<keyword evidence="4 5" id="KW-0472">Membrane</keyword>
<dbReference type="AlphaFoldDB" id="A0A6H9Z801"/>
<evidence type="ECO:0000256" key="4">
    <source>
        <dbReference type="ARBA" id="ARBA00023136"/>
    </source>
</evidence>
<dbReference type="RefSeq" id="WP_151559631.1">
    <property type="nucleotide sequence ID" value="NZ_WBMT01000004.1"/>
</dbReference>
<dbReference type="Proteomes" id="UP000468735">
    <property type="component" value="Unassembled WGS sequence"/>
</dbReference>
<feature type="transmembrane region" description="Helical" evidence="5">
    <location>
        <begin position="104"/>
        <end position="123"/>
    </location>
</feature>
<reference evidence="6 7" key="1">
    <citation type="submission" date="2019-09" db="EMBL/GenBank/DDBJ databases">
        <title>Actinomadura physcomitrii sp. nov., a novel actinomycete isolated from moss [Physcomitrium sphaericum (Ludw) Fuernr].</title>
        <authorList>
            <person name="Zhuang X."/>
            <person name="Liu C."/>
        </authorList>
    </citation>
    <scope>NUCLEOTIDE SEQUENCE [LARGE SCALE GENOMIC DNA]</scope>
    <source>
        <strain evidence="6 7">HMC1</strain>
    </source>
</reference>
<name>A0A6H9Z801_9ACTN</name>
<evidence type="ECO:0000256" key="1">
    <source>
        <dbReference type="ARBA" id="ARBA00004141"/>
    </source>
</evidence>
<accession>A0A6H9Z801</accession>
<dbReference type="OrthoDB" id="3790625at2"/>
<dbReference type="Pfam" id="PF13564">
    <property type="entry name" value="DoxX_2"/>
    <property type="match status" value="1"/>
</dbReference>
<dbReference type="InterPro" id="IPR032808">
    <property type="entry name" value="DoxX"/>
</dbReference>